<evidence type="ECO:0000313" key="1">
    <source>
        <dbReference type="EMBL" id="RGV73148.1"/>
    </source>
</evidence>
<name>A0A412YZL5_9FIRM</name>
<protein>
    <recommendedName>
        <fullName evidence="3">Glycosyltransferase</fullName>
    </recommendedName>
</protein>
<dbReference type="AlphaFoldDB" id="A0A412YZL5"/>
<dbReference type="InterPro" id="IPR029044">
    <property type="entry name" value="Nucleotide-diphossugar_trans"/>
</dbReference>
<dbReference type="EMBL" id="QRZM01000011">
    <property type="protein sequence ID" value="RGV73148.1"/>
    <property type="molecule type" value="Genomic_DNA"/>
</dbReference>
<comment type="caution">
    <text evidence="1">The sequence shown here is derived from an EMBL/GenBank/DDBJ whole genome shotgun (WGS) entry which is preliminary data.</text>
</comment>
<accession>A0A412YZL5</accession>
<dbReference type="RefSeq" id="WP_118019375.1">
    <property type="nucleotide sequence ID" value="NZ_CAUHGS010000004.1"/>
</dbReference>
<dbReference type="SUPFAM" id="SSF53448">
    <property type="entry name" value="Nucleotide-diphospho-sugar transferases"/>
    <property type="match status" value="1"/>
</dbReference>
<reference evidence="1 2" key="1">
    <citation type="submission" date="2018-08" db="EMBL/GenBank/DDBJ databases">
        <title>A genome reference for cultivated species of the human gut microbiota.</title>
        <authorList>
            <person name="Zou Y."/>
            <person name="Xue W."/>
            <person name="Luo G."/>
        </authorList>
    </citation>
    <scope>NUCLEOTIDE SEQUENCE [LARGE SCALE GENOMIC DNA]</scope>
    <source>
        <strain evidence="1 2">AF14-18</strain>
    </source>
</reference>
<proteinExistence type="predicted"/>
<evidence type="ECO:0008006" key="3">
    <source>
        <dbReference type="Google" id="ProtNLM"/>
    </source>
</evidence>
<dbReference type="Proteomes" id="UP000284543">
    <property type="component" value="Unassembled WGS sequence"/>
</dbReference>
<gene>
    <name evidence="1" type="ORF">DWW02_22350</name>
</gene>
<sequence length="306" mass="35819">MNRRILEKVKIPEAIRVPFLGGKIYQYLSKKENGLIQTECISENALNSEKRTEKVIASMTSFPARIEYVHIALKSLMTQSYKPDRIILWLAEEQFPEHHLPQQLLELRNYGLEINWCEDLYGHKKYYYCLLYQQPDEVIITFDDDIIYPVDAIKRLIDKHIQYPNCIVCERAQAIDYKKDGTLKNPGRWKTISEIGCKQPSYSLNPSPGGGCLIPYNGFYKDAKNTKKIRDLAYKNDDLWYMFMAAENGTRTVKTQKYHKPFSLISESQTVQMATENVVGNRNQIIMDRLRKEYPVAYERILHDED</sequence>
<evidence type="ECO:0000313" key="2">
    <source>
        <dbReference type="Proteomes" id="UP000284543"/>
    </source>
</evidence>
<organism evidence="1 2">
    <name type="scientific">Enterocloster bolteae</name>
    <dbReference type="NCBI Taxonomy" id="208479"/>
    <lineage>
        <taxon>Bacteria</taxon>
        <taxon>Bacillati</taxon>
        <taxon>Bacillota</taxon>
        <taxon>Clostridia</taxon>
        <taxon>Lachnospirales</taxon>
        <taxon>Lachnospiraceae</taxon>
        <taxon>Enterocloster</taxon>
    </lineage>
</organism>